<protein>
    <recommendedName>
        <fullName evidence="4">Small ribosomal subunit protein uS15c</fullName>
    </recommendedName>
</protein>
<organism evidence="7 8">
    <name type="scientific">Deinandra increscens subsp. villosa</name>
    <dbReference type="NCBI Taxonomy" id="3103831"/>
    <lineage>
        <taxon>Eukaryota</taxon>
        <taxon>Viridiplantae</taxon>
        <taxon>Streptophyta</taxon>
        <taxon>Embryophyta</taxon>
        <taxon>Tracheophyta</taxon>
        <taxon>Spermatophyta</taxon>
        <taxon>Magnoliopsida</taxon>
        <taxon>eudicotyledons</taxon>
        <taxon>Gunneridae</taxon>
        <taxon>Pentapetalae</taxon>
        <taxon>asterids</taxon>
        <taxon>campanulids</taxon>
        <taxon>Asterales</taxon>
        <taxon>Asteraceae</taxon>
        <taxon>Asteroideae</taxon>
        <taxon>Heliantheae alliance</taxon>
        <taxon>Madieae</taxon>
        <taxon>Madiinae</taxon>
        <taxon>Deinandra</taxon>
    </lineage>
</organism>
<evidence type="ECO:0000256" key="2">
    <source>
        <dbReference type="ARBA" id="ARBA00022980"/>
    </source>
</evidence>
<evidence type="ECO:0000256" key="5">
    <source>
        <dbReference type="SAM" id="Coils"/>
    </source>
</evidence>
<keyword evidence="2" id="KW-0689">Ribosomal protein</keyword>
<dbReference type="PANTHER" id="PTHR47546:SF3">
    <property type="entry name" value="30S RIBOSOMAL PROTEIN S15, CHLOROPLASTIC"/>
    <property type="match status" value="1"/>
</dbReference>
<dbReference type="GO" id="GO:0003735">
    <property type="term" value="F:structural constituent of ribosome"/>
    <property type="evidence" value="ECO:0007669"/>
    <property type="project" value="InterPro"/>
</dbReference>
<dbReference type="InterPro" id="IPR009068">
    <property type="entry name" value="uS15_NS1_RNA-bd_sf"/>
</dbReference>
<dbReference type="GO" id="GO:0006412">
    <property type="term" value="P:translation"/>
    <property type="evidence" value="ECO:0007669"/>
    <property type="project" value="InterPro"/>
</dbReference>
<dbReference type="Gene3D" id="1.10.287.10">
    <property type="entry name" value="S15/NS1, RNA-binding"/>
    <property type="match status" value="1"/>
</dbReference>
<comment type="caution">
    <text evidence="7">The sequence shown here is derived from an EMBL/GenBank/DDBJ whole genome shotgun (WGS) entry which is preliminary data.</text>
</comment>
<feature type="region of interest" description="Disordered" evidence="6">
    <location>
        <begin position="198"/>
        <end position="219"/>
    </location>
</feature>
<dbReference type="CDD" id="cd00353">
    <property type="entry name" value="Ribosomal_S15p_S13e"/>
    <property type="match status" value="1"/>
</dbReference>
<dbReference type="HAMAP" id="MF_01343_B">
    <property type="entry name" value="Ribosomal_uS15_B"/>
    <property type="match status" value="1"/>
</dbReference>
<keyword evidence="8" id="KW-1185">Reference proteome</keyword>
<dbReference type="NCBIfam" id="TIGR00952">
    <property type="entry name" value="S15_bact"/>
    <property type="match status" value="1"/>
</dbReference>
<feature type="coiled-coil region" evidence="5">
    <location>
        <begin position="247"/>
        <end position="274"/>
    </location>
</feature>
<evidence type="ECO:0000256" key="6">
    <source>
        <dbReference type="SAM" id="MobiDB-lite"/>
    </source>
</evidence>
<feature type="region of interest" description="Disordered" evidence="6">
    <location>
        <begin position="30"/>
        <end position="91"/>
    </location>
</feature>
<gene>
    <name evidence="7" type="ORF">SSX86_025721</name>
</gene>
<dbReference type="GO" id="GO:0005737">
    <property type="term" value="C:cytoplasm"/>
    <property type="evidence" value="ECO:0007669"/>
    <property type="project" value="UniProtKB-ARBA"/>
</dbReference>
<comment type="similarity">
    <text evidence="1">Belongs to the universal ribosomal protein uS15 family.</text>
</comment>
<dbReference type="Proteomes" id="UP001408789">
    <property type="component" value="Unassembled WGS sequence"/>
</dbReference>
<keyword evidence="5" id="KW-0175">Coiled coil</keyword>
<evidence type="ECO:0000313" key="7">
    <source>
        <dbReference type="EMBL" id="KAK9054642.1"/>
    </source>
</evidence>
<name>A0AAP0GNA5_9ASTR</name>
<evidence type="ECO:0000256" key="3">
    <source>
        <dbReference type="ARBA" id="ARBA00023274"/>
    </source>
</evidence>
<dbReference type="InterPro" id="IPR000589">
    <property type="entry name" value="Ribosomal_uS15"/>
</dbReference>
<evidence type="ECO:0000256" key="1">
    <source>
        <dbReference type="ARBA" id="ARBA00008434"/>
    </source>
</evidence>
<dbReference type="SUPFAM" id="SSF47060">
    <property type="entry name" value="S15/NS1 RNA-binding domain"/>
    <property type="match status" value="1"/>
</dbReference>
<accession>A0AAP0GNA5</accession>
<feature type="region of interest" description="Disordered" evidence="6">
    <location>
        <begin position="159"/>
        <end position="185"/>
    </location>
</feature>
<dbReference type="Pfam" id="PF00312">
    <property type="entry name" value="Ribosomal_S15"/>
    <property type="match status" value="1"/>
</dbReference>
<dbReference type="GO" id="GO:1990904">
    <property type="term" value="C:ribonucleoprotein complex"/>
    <property type="evidence" value="ECO:0007669"/>
    <property type="project" value="UniProtKB-KW"/>
</dbReference>
<evidence type="ECO:0000256" key="4">
    <source>
        <dbReference type="ARBA" id="ARBA00035250"/>
    </source>
</evidence>
<keyword evidence="3" id="KW-0687">Ribonucleoprotein</keyword>
<dbReference type="PANTHER" id="PTHR47546">
    <property type="entry name" value="S15/NS1, RNA-BINDING PROTEIN"/>
    <property type="match status" value="1"/>
</dbReference>
<dbReference type="AlphaFoldDB" id="A0AAP0GNA5"/>
<dbReference type="EMBL" id="JBCNJP010000025">
    <property type="protein sequence ID" value="KAK9054642.1"/>
    <property type="molecule type" value="Genomic_DNA"/>
</dbReference>
<dbReference type="SMART" id="SM01387">
    <property type="entry name" value="Ribosomal_S15"/>
    <property type="match status" value="1"/>
</dbReference>
<dbReference type="GO" id="GO:0005840">
    <property type="term" value="C:ribosome"/>
    <property type="evidence" value="ECO:0007669"/>
    <property type="project" value="UniProtKB-KW"/>
</dbReference>
<evidence type="ECO:0000313" key="8">
    <source>
        <dbReference type="Proteomes" id="UP001408789"/>
    </source>
</evidence>
<dbReference type="InterPro" id="IPR005290">
    <property type="entry name" value="Ribosomal_uS15_bac-type"/>
</dbReference>
<sequence length="434" mass="48999">MVATAIFLHFRPHRHRAFLLQNATSCARFYSSSSSSNSDDDGQNRIPQSPSQSQFTFSDVKASLKQTAPSPQYPRRPSPYNSNPGGDPTQKVASFEEIRNNLSRFHRPSPVQPPPSSKPVFSFQELYKRNVTPRADSPPGSQNAENRHSDLKSIRMSLKSFPQSQSPSPSPSPSQPNDGTRRSPLDAYGLNLKLRAKSLNENPPTMPPGSSERNSKGFVSDETKTEFVRSYSVQHMGEKLKKLRPGNKNTKFSLAELNQRLKKFQEMEEKEMQEKAANGGFSFAPLRESLMKLQVDQGKTKKNTGTKINILDQIGVTPSFQLSPPKEALVEKYFHPDHMSSAEKQKIELKNVRDKFKISESDCGSARVQVAQLTTKIKHLATVLHKKDKHSRKGLQAMVQKRKKLLKYIRRTDWESYCFCLSELGLRDSADYKA</sequence>
<proteinExistence type="inferred from homology"/>
<reference evidence="7 8" key="1">
    <citation type="submission" date="2024-04" db="EMBL/GenBank/DDBJ databases">
        <title>The reference genome of an endangered Asteraceae, Deinandra increscens subsp. villosa, native to the Central Coast of California.</title>
        <authorList>
            <person name="Guilliams M."/>
            <person name="Hasenstab-Lehman K."/>
            <person name="Meyer R."/>
            <person name="Mcevoy S."/>
        </authorList>
    </citation>
    <scope>NUCLEOTIDE SEQUENCE [LARGE SCALE GENOMIC DNA]</scope>
    <source>
        <tissue evidence="7">Leaf</tissue>
    </source>
</reference>